<dbReference type="RefSeq" id="WP_163893915.1">
    <property type="nucleotide sequence ID" value="NZ_JAAFYS010000003.1"/>
</dbReference>
<dbReference type="PROSITE" id="PS50830">
    <property type="entry name" value="TNASE_3"/>
    <property type="match status" value="1"/>
</dbReference>
<organism evidence="3 4">
    <name type="scientific">Pseudoroseicyclus tamaricis</name>
    <dbReference type="NCBI Taxonomy" id="2705421"/>
    <lineage>
        <taxon>Bacteria</taxon>
        <taxon>Pseudomonadati</taxon>
        <taxon>Pseudomonadota</taxon>
        <taxon>Alphaproteobacteria</taxon>
        <taxon>Rhodobacterales</taxon>
        <taxon>Paracoccaceae</taxon>
        <taxon>Pseudoroseicyclus</taxon>
    </lineage>
</organism>
<comment type="caution">
    <text evidence="3">The sequence shown here is derived from an EMBL/GenBank/DDBJ whole genome shotgun (WGS) entry which is preliminary data.</text>
</comment>
<dbReference type="EMBL" id="JAAGAB010000003">
    <property type="protein sequence ID" value="NDV01652.1"/>
    <property type="molecule type" value="Genomic_DNA"/>
</dbReference>
<gene>
    <name evidence="3" type="ORF">GZA08_11825</name>
</gene>
<dbReference type="Proteomes" id="UP000474757">
    <property type="component" value="Unassembled WGS sequence"/>
</dbReference>
<protein>
    <recommendedName>
        <fullName evidence="2">TNase-like domain-containing protein</fullName>
    </recommendedName>
</protein>
<evidence type="ECO:0000313" key="3">
    <source>
        <dbReference type="EMBL" id="NDV01652.1"/>
    </source>
</evidence>
<keyword evidence="1" id="KW-1133">Transmembrane helix</keyword>
<dbReference type="SUPFAM" id="SSF50199">
    <property type="entry name" value="Staphylococcal nuclease"/>
    <property type="match status" value="1"/>
</dbReference>
<proteinExistence type="predicted"/>
<name>A0A6B2K1N1_9RHOB</name>
<evidence type="ECO:0000259" key="2">
    <source>
        <dbReference type="PROSITE" id="PS50830"/>
    </source>
</evidence>
<dbReference type="SMART" id="SM00318">
    <property type="entry name" value="SNc"/>
    <property type="match status" value="1"/>
</dbReference>
<sequence>MSPRSSSVIPFTGRRRRRRGYKVTLLARLKVAGLAGLSVLLLYALVPPDGAGAAIRLPQIGQTGTAAGCRITRIVDGDTIALTCAGREERARLVGFDTPELFSPKCESERARAEEAKVALARLLGQGQVSWRTEGRDRYDRLLIDMAVDGTPVSRTMISAGLARAYDGGRRAGWCA</sequence>
<dbReference type="InterPro" id="IPR035437">
    <property type="entry name" value="SNase_OB-fold_sf"/>
</dbReference>
<reference evidence="3 4" key="1">
    <citation type="submission" date="2020-02" db="EMBL/GenBank/DDBJ databases">
        <title>Pseudoroseicyclus tamarix, sp. nov., isolated from offshore sediment of a Tamarix chinensis forest.</title>
        <authorList>
            <person name="Gai Y."/>
        </authorList>
    </citation>
    <scope>NUCLEOTIDE SEQUENCE [LARGE SCALE GENOMIC DNA]</scope>
    <source>
        <strain evidence="3 4">CLL3-39</strain>
    </source>
</reference>
<dbReference type="Pfam" id="PF00565">
    <property type="entry name" value="SNase"/>
    <property type="match status" value="1"/>
</dbReference>
<feature type="domain" description="TNase-like" evidence="2">
    <location>
        <begin position="70"/>
        <end position="166"/>
    </location>
</feature>
<evidence type="ECO:0000256" key="1">
    <source>
        <dbReference type="SAM" id="Phobius"/>
    </source>
</evidence>
<keyword evidence="4" id="KW-1185">Reference proteome</keyword>
<dbReference type="AlphaFoldDB" id="A0A6B2K1N1"/>
<accession>A0A6B2K1N1</accession>
<keyword evidence="1" id="KW-0812">Transmembrane</keyword>
<feature type="transmembrane region" description="Helical" evidence="1">
    <location>
        <begin position="25"/>
        <end position="46"/>
    </location>
</feature>
<dbReference type="Gene3D" id="2.40.50.90">
    <property type="match status" value="1"/>
</dbReference>
<evidence type="ECO:0000313" key="4">
    <source>
        <dbReference type="Proteomes" id="UP000474757"/>
    </source>
</evidence>
<dbReference type="InterPro" id="IPR016071">
    <property type="entry name" value="Staphylococal_nuclease_OB-fold"/>
</dbReference>
<keyword evidence="1" id="KW-0472">Membrane</keyword>